<sequence length="155" mass="18711">MNSKIKILLPFMVLFAFGDCTSEVRYSSQIINYDYRNFDGVLIYNRDSEVIIFELFRAKESGLVFVDSNLKIIKKPRNYILKDKEIIKLIRAYKRLKLLYCRIDYGKIIRVICNGIDYIRINKNYNDKVYLFDEHKHEYKYIGNDWYVKNYNVTI</sequence>
<evidence type="ECO:0000313" key="2">
    <source>
        <dbReference type="Proteomes" id="UP000297872"/>
    </source>
</evidence>
<dbReference type="AlphaFoldDB" id="A0A4Y8ULX5"/>
<comment type="caution">
    <text evidence="1">The sequence shown here is derived from an EMBL/GenBank/DDBJ whole genome shotgun (WGS) entry which is preliminary data.</text>
</comment>
<dbReference type="Proteomes" id="UP000297872">
    <property type="component" value="Unassembled WGS sequence"/>
</dbReference>
<keyword evidence="2" id="KW-1185">Reference proteome</keyword>
<proteinExistence type="predicted"/>
<evidence type="ECO:0000313" key="1">
    <source>
        <dbReference type="EMBL" id="TFH69785.1"/>
    </source>
</evidence>
<reference evidence="1 2" key="1">
    <citation type="submission" date="2019-02" db="EMBL/GenBank/DDBJ databases">
        <title>Draft Genome Sequence of the Prevotella sp. BCRC 81118, Isolated from Human Feces.</title>
        <authorList>
            <person name="Huang C.-H."/>
        </authorList>
    </citation>
    <scope>NUCLEOTIDE SEQUENCE [LARGE SCALE GENOMIC DNA]</scope>
    <source>
        <strain evidence="1 2">BCRC 81118</strain>
    </source>
</reference>
<organism evidence="1 2">
    <name type="scientific">Segatella hominis</name>
    <dbReference type="NCBI Taxonomy" id="2518605"/>
    <lineage>
        <taxon>Bacteria</taxon>
        <taxon>Pseudomonadati</taxon>
        <taxon>Bacteroidota</taxon>
        <taxon>Bacteroidia</taxon>
        <taxon>Bacteroidales</taxon>
        <taxon>Prevotellaceae</taxon>
        <taxon>Segatella</taxon>
    </lineage>
</organism>
<accession>A0A4Y8ULX5</accession>
<name>A0A4Y8ULX5_9BACT</name>
<gene>
    <name evidence="1" type="ORF">EXN75_16750</name>
</gene>
<dbReference type="GeneID" id="302996905"/>
<dbReference type="OrthoDB" id="1080237at2"/>
<protein>
    <submittedName>
        <fullName evidence="1">Uncharacterized protein</fullName>
    </submittedName>
</protein>
<dbReference type="EMBL" id="SGVY01000089">
    <property type="protein sequence ID" value="TFH69785.1"/>
    <property type="molecule type" value="Genomic_DNA"/>
</dbReference>
<dbReference type="RefSeq" id="WP_134844684.1">
    <property type="nucleotide sequence ID" value="NZ_SGVY01000089.1"/>
</dbReference>